<evidence type="ECO:0000256" key="13">
    <source>
        <dbReference type="ARBA" id="ARBA00023136"/>
    </source>
</evidence>
<evidence type="ECO:0000256" key="3">
    <source>
        <dbReference type="ARBA" id="ARBA00004174"/>
    </source>
</evidence>
<evidence type="ECO:0000313" key="16">
    <source>
        <dbReference type="EMBL" id="GBN17586.1"/>
    </source>
</evidence>
<dbReference type="GO" id="GO:0020037">
    <property type="term" value="F:heme binding"/>
    <property type="evidence" value="ECO:0007669"/>
    <property type="project" value="InterPro"/>
</dbReference>
<keyword evidence="7 14" id="KW-0479">Metal-binding</keyword>
<feature type="binding site" description="axial binding residue" evidence="14">
    <location>
        <position position="316"/>
    </location>
    <ligand>
        <name>heme</name>
        <dbReference type="ChEBI" id="CHEBI:30413"/>
    </ligand>
    <ligandPart>
        <name>Fe</name>
        <dbReference type="ChEBI" id="CHEBI:18248"/>
    </ligandPart>
</feature>
<evidence type="ECO:0000256" key="14">
    <source>
        <dbReference type="PIRSR" id="PIRSR602401-1"/>
    </source>
</evidence>
<dbReference type="Pfam" id="PF00067">
    <property type="entry name" value="p450"/>
    <property type="match status" value="1"/>
</dbReference>
<evidence type="ECO:0000256" key="6">
    <source>
        <dbReference type="ARBA" id="ARBA00022617"/>
    </source>
</evidence>
<keyword evidence="10 15" id="KW-0560">Oxidoreductase</keyword>
<dbReference type="GO" id="GO:0006805">
    <property type="term" value="P:xenobiotic metabolic process"/>
    <property type="evidence" value="ECO:0007669"/>
    <property type="project" value="TreeGrafter"/>
</dbReference>
<protein>
    <submittedName>
        <fullName evidence="16">Cytochrome P450 2J2</fullName>
    </submittedName>
</protein>
<dbReference type="PANTHER" id="PTHR24300">
    <property type="entry name" value="CYTOCHROME P450 508A4-RELATED"/>
    <property type="match status" value="1"/>
</dbReference>
<evidence type="ECO:0000256" key="2">
    <source>
        <dbReference type="ARBA" id="ARBA00003690"/>
    </source>
</evidence>
<dbReference type="SUPFAM" id="SSF48264">
    <property type="entry name" value="Cytochrome P450"/>
    <property type="match status" value="1"/>
</dbReference>
<organism evidence="16 17">
    <name type="scientific">Araneus ventricosus</name>
    <name type="common">Orbweaver spider</name>
    <name type="synonym">Epeira ventricosa</name>
    <dbReference type="NCBI Taxonomy" id="182803"/>
    <lineage>
        <taxon>Eukaryota</taxon>
        <taxon>Metazoa</taxon>
        <taxon>Ecdysozoa</taxon>
        <taxon>Arthropoda</taxon>
        <taxon>Chelicerata</taxon>
        <taxon>Arachnida</taxon>
        <taxon>Araneae</taxon>
        <taxon>Araneomorphae</taxon>
        <taxon>Entelegynae</taxon>
        <taxon>Araneoidea</taxon>
        <taxon>Araneidae</taxon>
        <taxon>Araneus</taxon>
    </lineage>
</organism>
<evidence type="ECO:0000256" key="5">
    <source>
        <dbReference type="ARBA" id="ARBA00010617"/>
    </source>
</evidence>
<gene>
    <name evidence="16" type="primary">CYP2J2_8</name>
    <name evidence="16" type="ORF">AVEN_4181_1</name>
</gene>
<dbReference type="GO" id="GO:0005789">
    <property type="term" value="C:endoplasmic reticulum membrane"/>
    <property type="evidence" value="ECO:0007669"/>
    <property type="project" value="UniProtKB-SubCell"/>
</dbReference>
<keyword evidence="9" id="KW-0492">Microsome</keyword>
<dbReference type="Proteomes" id="UP000499080">
    <property type="component" value="Unassembled WGS sequence"/>
</dbReference>
<dbReference type="PRINTS" id="PR00385">
    <property type="entry name" value="P450"/>
</dbReference>
<keyword evidence="13" id="KW-0472">Membrane</keyword>
<evidence type="ECO:0000256" key="15">
    <source>
        <dbReference type="RuleBase" id="RU000461"/>
    </source>
</evidence>
<dbReference type="EMBL" id="BGPR01006276">
    <property type="protein sequence ID" value="GBN17586.1"/>
    <property type="molecule type" value="Genomic_DNA"/>
</dbReference>
<keyword evidence="17" id="KW-1185">Reference proteome</keyword>
<proteinExistence type="inferred from homology"/>
<comment type="cofactor">
    <cofactor evidence="1 14">
        <name>heme</name>
        <dbReference type="ChEBI" id="CHEBI:30413"/>
    </cofactor>
</comment>
<reference evidence="16 17" key="1">
    <citation type="journal article" date="2019" name="Sci. Rep.">
        <title>Orb-weaving spider Araneus ventricosus genome elucidates the spidroin gene catalogue.</title>
        <authorList>
            <person name="Kono N."/>
            <person name="Nakamura H."/>
            <person name="Ohtoshi R."/>
            <person name="Moran D.A.P."/>
            <person name="Shinohara A."/>
            <person name="Yoshida Y."/>
            <person name="Fujiwara M."/>
            <person name="Mori M."/>
            <person name="Tomita M."/>
            <person name="Arakawa K."/>
        </authorList>
    </citation>
    <scope>NUCLEOTIDE SEQUENCE [LARGE SCALE GENOMIC DNA]</scope>
</reference>
<evidence type="ECO:0000256" key="7">
    <source>
        <dbReference type="ARBA" id="ARBA00022723"/>
    </source>
</evidence>
<dbReference type="InterPro" id="IPR002401">
    <property type="entry name" value="Cyt_P450_E_grp-I"/>
</dbReference>
<keyword evidence="12 15" id="KW-0503">Monooxygenase</keyword>
<keyword evidence="11 14" id="KW-0408">Iron</keyword>
<evidence type="ECO:0000256" key="1">
    <source>
        <dbReference type="ARBA" id="ARBA00001971"/>
    </source>
</evidence>
<keyword evidence="6 14" id="KW-0349">Heme</keyword>
<dbReference type="Gene3D" id="1.10.630.10">
    <property type="entry name" value="Cytochrome P450"/>
    <property type="match status" value="1"/>
</dbReference>
<dbReference type="GO" id="GO:0016712">
    <property type="term" value="F:oxidoreductase activity, acting on paired donors, with incorporation or reduction of molecular oxygen, reduced flavin or flavoprotein as one donor, and incorporation of one atom of oxygen"/>
    <property type="evidence" value="ECO:0007669"/>
    <property type="project" value="TreeGrafter"/>
</dbReference>
<evidence type="ECO:0000256" key="11">
    <source>
        <dbReference type="ARBA" id="ARBA00023004"/>
    </source>
</evidence>
<evidence type="ECO:0000256" key="12">
    <source>
        <dbReference type="ARBA" id="ARBA00023033"/>
    </source>
</evidence>
<keyword evidence="8" id="KW-0256">Endoplasmic reticulum</keyword>
<dbReference type="AlphaFoldDB" id="A0A4Y2LVP8"/>
<dbReference type="PRINTS" id="PR00463">
    <property type="entry name" value="EP450I"/>
</dbReference>
<dbReference type="OrthoDB" id="1055148at2759"/>
<dbReference type="InterPro" id="IPR017972">
    <property type="entry name" value="Cyt_P450_CS"/>
</dbReference>
<evidence type="ECO:0000256" key="8">
    <source>
        <dbReference type="ARBA" id="ARBA00022824"/>
    </source>
</evidence>
<evidence type="ECO:0000256" key="4">
    <source>
        <dbReference type="ARBA" id="ARBA00004406"/>
    </source>
</evidence>
<sequence>MHINIPLCVRNASFLVKDRGGLVEEINHFQEVLKSFKGQPIDLVAPLTPSMSNNISTLIFGERYDYDDPERKSLDRNLDEVCKIIGQTAVHIFFPWIKHIPFLLNWLGFEKGYKLFKVSNDIFRKKVEEHKKTLDKKTIRDFIDSYLVEMEVRQKKDAKTSFKEEVLLGCVSDIFGGGSETVRVSIGWLMYTMAAFPDVQKKVQKEILEVIGPDRNPEYQDQKSMPFSHAVLLEVMRWKSIVPLNVLRYTLADTNVAGYDLPAGTIVMANFWAVHHDPRHWEYPDSFKPERFLTPDGKSIVKSPHYMPFSIGKRACPGETMAYMEIFLYFVSILQKFDVRFPEGYKPTFEGILTITYKPPSSKIRFIPKN</sequence>
<dbReference type="InterPro" id="IPR001128">
    <property type="entry name" value="Cyt_P450"/>
</dbReference>
<accession>A0A4Y2LVP8</accession>
<dbReference type="GO" id="GO:0005506">
    <property type="term" value="F:iron ion binding"/>
    <property type="evidence" value="ECO:0007669"/>
    <property type="project" value="InterPro"/>
</dbReference>
<dbReference type="PROSITE" id="PS00086">
    <property type="entry name" value="CYTOCHROME_P450"/>
    <property type="match status" value="1"/>
</dbReference>
<dbReference type="InterPro" id="IPR050182">
    <property type="entry name" value="Cytochrome_P450_fam2"/>
</dbReference>
<dbReference type="InterPro" id="IPR036396">
    <property type="entry name" value="Cyt_P450_sf"/>
</dbReference>
<dbReference type="GO" id="GO:0006082">
    <property type="term" value="P:organic acid metabolic process"/>
    <property type="evidence" value="ECO:0007669"/>
    <property type="project" value="TreeGrafter"/>
</dbReference>
<comment type="similarity">
    <text evidence="5 15">Belongs to the cytochrome P450 family.</text>
</comment>
<comment type="caution">
    <text evidence="16">The sequence shown here is derived from an EMBL/GenBank/DDBJ whole genome shotgun (WGS) entry which is preliminary data.</text>
</comment>
<comment type="function">
    <text evidence="2">May be involved in the metabolism of insect hormones and in the breakdown of synthetic insecticides.</text>
</comment>
<dbReference type="FunFam" id="1.10.630.10:FF:000238">
    <property type="entry name" value="Cytochrome P450 2A6"/>
    <property type="match status" value="1"/>
</dbReference>
<dbReference type="PANTHER" id="PTHR24300:SF375">
    <property type="entry name" value="CYTOCHROME P450 FAMILY"/>
    <property type="match status" value="1"/>
</dbReference>
<name>A0A4Y2LVP8_ARAVE</name>
<evidence type="ECO:0000256" key="9">
    <source>
        <dbReference type="ARBA" id="ARBA00022848"/>
    </source>
</evidence>
<evidence type="ECO:0000256" key="10">
    <source>
        <dbReference type="ARBA" id="ARBA00023002"/>
    </source>
</evidence>
<comment type="subcellular location">
    <subcellularLocation>
        <location evidence="4">Endoplasmic reticulum membrane</location>
        <topology evidence="4">Peripheral membrane protein</topology>
    </subcellularLocation>
    <subcellularLocation>
        <location evidence="3">Microsome membrane</location>
        <topology evidence="3">Peripheral membrane protein</topology>
    </subcellularLocation>
</comment>
<evidence type="ECO:0000313" key="17">
    <source>
        <dbReference type="Proteomes" id="UP000499080"/>
    </source>
</evidence>